<evidence type="ECO:0000313" key="1">
    <source>
        <dbReference type="EMBL" id="GHI66537.1"/>
    </source>
</evidence>
<protein>
    <recommendedName>
        <fullName evidence="3">Thymidylate kinase</fullName>
    </recommendedName>
</protein>
<name>A0ABQ3SEH0_9ACTN</name>
<accession>A0ABQ3SEH0</accession>
<dbReference type="RefSeq" id="WP_189745616.1">
    <property type="nucleotide sequence ID" value="NZ_BMRL01000018.1"/>
</dbReference>
<keyword evidence="2" id="KW-1185">Reference proteome</keyword>
<evidence type="ECO:0000313" key="2">
    <source>
        <dbReference type="Proteomes" id="UP000613974"/>
    </source>
</evidence>
<dbReference type="SUPFAM" id="SSF52540">
    <property type="entry name" value="P-loop containing nucleoside triphosphate hydrolases"/>
    <property type="match status" value="1"/>
</dbReference>
<comment type="caution">
    <text evidence="1">The sequence shown here is derived from an EMBL/GenBank/DDBJ whole genome shotgun (WGS) entry which is preliminary data.</text>
</comment>
<proteinExistence type="predicted"/>
<evidence type="ECO:0008006" key="3">
    <source>
        <dbReference type="Google" id="ProtNLM"/>
    </source>
</evidence>
<dbReference type="Gene3D" id="3.40.50.300">
    <property type="entry name" value="P-loop containing nucleotide triphosphate hydrolases"/>
    <property type="match status" value="1"/>
</dbReference>
<dbReference type="InterPro" id="IPR027417">
    <property type="entry name" value="P-loop_NTPase"/>
</dbReference>
<sequence>MSPGLAAYRTLVLEGCDGAGKSTLAARLADEHGFTVVHSPRTPDSLDLIARYRELLALPGRLILDRCFISELVYGPLYRDTSRITWAQAHDLAKAVANRDGALCHLTAPAEVIRARLMARDGEAPLHAQVAALLAGYSSVFQRLGERVPVITLHAAADDEVPSSG</sequence>
<organism evidence="1 2">
    <name type="scientific">Streptomyces nojiriensis</name>
    <dbReference type="NCBI Taxonomy" id="66374"/>
    <lineage>
        <taxon>Bacteria</taxon>
        <taxon>Bacillati</taxon>
        <taxon>Actinomycetota</taxon>
        <taxon>Actinomycetes</taxon>
        <taxon>Kitasatosporales</taxon>
        <taxon>Streptomycetaceae</taxon>
        <taxon>Streptomyces</taxon>
    </lineage>
</organism>
<gene>
    <name evidence="1" type="ORF">Snoj_04550</name>
</gene>
<reference evidence="2" key="1">
    <citation type="submission" date="2023-07" db="EMBL/GenBank/DDBJ databases">
        <title>Whole genome shotgun sequence of Streptomyces nojiriensis NBRC 13794.</title>
        <authorList>
            <person name="Komaki H."/>
            <person name="Tamura T."/>
        </authorList>
    </citation>
    <scope>NUCLEOTIDE SEQUENCE [LARGE SCALE GENOMIC DNA]</scope>
    <source>
        <strain evidence="2">NBRC 13794</strain>
    </source>
</reference>
<dbReference type="EMBL" id="BNEC01000003">
    <property type="protein sequence ID" value="GHI66537.1"/>
    <property type="molecule type" value="Genomic_DNA"/>
</dbReference>
<dbReference type="GeneID" id="95592908"/>
<dbReference type="Proteomes" id="UP000613974">
    <property type="component" value="Unassembled WGS sequence"/>
</dbReference>